<dbReference type="EMBL" id="AEQN01000016">
    <property type="protein sequence ID" value="EFV01828.1"/>
    <property type="molecule type" value="Genomic_DNA"/>
</dbReference>
<feature type="domain" description="DEAD-box RNA helicase Q" evidence="10">
    <location>
        <begin position="6"/>
        <end position="34"/>
    </location>
</feature>
<dbReference type="PROSITE" id="PS51192">
    <property type="entry name" value="HELICASE_ATP_BIND_1"/>
    <property type="match status" value="1"/>
</dbReference>
<dbReference type="eggNOG" id="COG0513">
    <property type="taxonomic scope" value="Bacteria"/>
</dbReference>
<dbReference type="GO" id="GO:0003724">
    <property type="term" value="F:RNA helicase activity"/>
    <property type="evidence" value="ECO:0007669"/>
    <property type="project" value="UniProtKB-EC"/>
</dbReference>
<dbReference type="EC" id="3.6.4.13" evidence="1"/>
<evidence type="ECO:0000256" key="2">
    <source>
        <dbReference type="ARBA" id="ARBA00022741"/>
    </source>
</evidence>
<dbReference type="InterPro" id="IPR014001">
    <property type="entry name" value="Helicase_ATP-bd"/>
</dbReference>
<protein>
    <recommendedName>
        <fullName evidence="1">RNA helicase</fullName>
        <ecNumber evidence="1">3.6.4.13</ecNumber>
    </recommendedName>
</protein>
<feature type="domain" description="Helicase ATP-binding" evidence="8">
    <location>
        <begin position="37"/>
        <end position="208"/>
    </location>
</feature>
<evidence type="ECO:0000313" key="11">
    <source>
        <dbReference type="EMBL" id="EFV01828.1"/>
    </source>
</evidence>
<dbReference type="InterPro" id="IPR027417">
    <property type="entry name" value="P-loop_NTPase"/>
</dbReference>
<dbReference type="InterPro" id="IPR000629">
    <property type="entry name" value="RNA-helicase_DEAD-box_CS"/>
</dbReference>
<dbReference type="AlphaFoldDB" id="E6MGT8"/>
<comment type="similarity">
    <text evidence="7">Belongs to the DEAD box helicase family.</text>
</comment>
<evidence type="ECO:0000256" key="6">
    <source>
        <dbReference type="PROSITE-ProRule" id="PRU00552"/>
    </source>
</evidence>
<dbReference type="SUPFAM" id="SSF52540">
    <property type="entry name" value="P-loop containing nucleoside triphosphate hydrolases"/>
    <property type="match status" value="1"/>
</dbReference>
<feature type="domain" description="Helicase C-terminal" evidence="9">
    <location>
        <begin position="235"/>
        <end position="381"/>
    </location>
</feature>
<feature type="short sequence motif" description="Q motif" evidence="6">
    <location>
        <begin position="6"/>
        <end position="34"/>
    </location>
</feature>
<dbReference type="STRING" id="887929.HMP0721_1221"/>
<dbReference type="Pfam" id="PF00271">
    <property type="entry name" value="Helicase_C"/>
    <property type="match status" value="1"/>
</dbReference>
<dbReference type="InterPro" id="IPR011545">
    <property type="entry name" value="DEAD/DEAH_box_helicase_dom"/>
</dbReference>
<evidence type="ECO:0000259" key="9">
    <source>
        <dbReference type="PROSITE" id="PS51194"/>
    </source>
</evidence>
<evidence type="ECO:0000259" key="10">
    <source>
        <dbReference type="PROSITE" id="PS51195"/>
    </source>
</evidence>
<dbReference type="InterPro" id="IPR050547">
    <property type="entry name" value="DEAD_box_RNA_helicases"/>
</dbReference>
<dbReference type="PANTHER" id="PTHR47963:SF8">
    <property type="entry name" value="ATP-DEPENDENT RNA HELICASE DEAD"/>
    <property type="match status" value="1"/>
</dbReference>
<dbReference type="SMART" id="SM00490">
    <property type="entry name" value="HELICc"/>
    <property type="match status" value="1"/>
</dbReference>
<name>E6MGT8_9FIRM</name>
<dbReference type="Pfam" id="PF00270">
    <property type="entry name" value="DEAD"/>
    <property type="match status" value="1"/>
</dbReference>
<keyword evidence="5 7" id="KW-0067">ATP-binding</keyword>
<dbReference type="PROSITE" id="PS00039">
    <property type="entry name" value="DEAD_ATP_HELICASE"/>
    <property type="match status" value="1"/>
</dbReference>
<evidence type="ECO:0000313" key="12">
    <source>
        <dbReference type="Proteomes" id="UP000004754"/>
    </source>
</evidence>
<dbReference type="InterPro" id="IPR012677">
    <property type="entry name" value="Nucleotide-bd_a/b_plait_sf"/>
</dbReference>
<gene>
    <name evidence="11" type="ORF">HMP0721_1221</name>
</gene>
<dbReference type="PROSITE" id="PS51194">
    <property type="entry name" value="HELICASE_CTER"/>
    <property type="match status" value="1"/>
</dbReference>
<sequence>MKEGSMKFNTLAVDQRILDAVARMGFAEMTAIQAQAIPRLLAGKDIIGRSQTGTGKTLAFAIPAVQKVDPAAKRPQVLILLPTRELALQVAGEFEKLLTCSEGVAIAAVFGGASMPKQIRAFKSGAQIVVGTPGRIMDHLRRGTLRFDAMRMVVLDEADEMLDMGFREDIEAILDRVDHPVQTALFSATMPAPITKMAELYQRDPETVAIAPKNMVAAGIEERYYSIVDGQKFEALTRLLAVYRPRRALIFCNTKKYVDELTNALQDRGYSADKIHGDMRQEARLAVLRRFAEGRLAILVATDVAARGIDVDDVDIVFNYDVPDNEEYYVHRIGRTGRAGKSGLSLTLARRRDQYRLKKITRYTRKPIEPAAIALRLDAFKDRFGEWTDDDSDMPRYLQAVDELAAQGFEMRYVAAVLLRAHLPFRHDDRDINLMLTGEKGTGKGIRRKRRTHFDPAETTKIFIGVGKKDGAKKRDVLGAICGESGIASDAVGEIAMYGHFTYAAVDSALAGKVVRKLNGAAIAGKRVAVEIAGQKLGGKRRRKGAKRRH</sequence>
<dbReference type="HOGENOM" id="CLU_003041_21_0_9"/>
<keyword evidence="2 7" id="KW-0547">Nucleotide-binding</keyword>
<dbReference type="InterPro" id="IPR005580">
    <property type="entry name" value="DbpA/CsdA_RNA-bd_dom"/>
</dbReference>
<comment type="caution">
    <text evidence="11">The sequence shown here is derived from an EMBL/GenBank/DDBJ whole genome shotgun (WGS) entry which is preliminary data.</text>
</comment>
<dbReference type="CDD" id="cd00268">
    <property type="entry name" value="DEADc"/>
    <property type="match status" value="1"/>
</dbReference>
<dbReference type="Gene3D" id="3.40.50.300">
    <property type="entry name" value="P-loop containing nucleotide triphosphate hydrolases"/>
    <property type="match status" value="2"/>
</dbReference>
<keyword evidence="3 7" id="KW-0378">Hydrolase</keyword>
<dbReference type="Proteomes" id="UP000004754">
    <property type="component" value="Unassembled WGS sequence"/>
</dbReference>
<dbReference type="InterPro" id="IPR001650">
    <property type="entry name" value="Helicase_C-like"/>
</dbReference>
<evidence type="ECO:0000256" key="3">
    <source>
        <dbReference type="ARBA" id="ARBA00022801"/>
    </source>
</evidence>
<dbReference type="SMART" id="SM00487">
    <property type="entry name" value="DEXDc"/>
    <property type="match status" value="1"/>
</dbReference>
<dbReference type="GO" id="GO:0033592">
    <property type="term" value="F:RNA strand annealing activity"/>
    <property type="evidence" value="ECO:0007669"/>
    <property type="project" value="TreeGrafter"/>
</dbReference>
<dbReference type="PANTHER" id="PTHR47963">
    <property type="entry name" value="DEAD-BOX ATP-DEPENDENT RNA HELICASE 47, MITOCHONDRIAL"/>
    <property type="match status" value="1"/>
</dbReference>
<evidence type="ECO:0000256" key="5">
    <source>
        <dbReference type="ARBA" id="ARBA00022840"/>
    </source>
</evidence>
<dbReference type="GO" id="GO:0005524">
    <property type="term" value="F:ATP binding"/>
    <property type="evidence" value="ECO:0007669"/>
    <property type="project" value="UniProtKB-KW"/>
</dbReference>
<reference evidence="11 12" key="1">
    <citation type="submission" date="2010-12" db="EMBL/GenBank/DDBJ databases">
        <authorList>
            <person name="Muzny D."/>
            <person name="Qin X."/>
            <person name="Deng J."/>
            <person name="Jiang H."/>
            <person name="Liu Y."/>
            <person name="Qu J."/>
            <person name="Song X.-Z."/>
            <person name="Zhang L."/>
            <person name="Thornton R."/>
            <person name="Coyle M."/>
            <person name="Francisco L."/>
            <person name="Jackson L."/>
            <person name="Javaid M."/>
            <person name="Korchina V."/>
            <person name="Kovar C."/>
            <person name="Mata R."/>
            <person name="Mathew T."/>
            <person name="Ngo R."/>
            <person name="Nguyen L."/>
            <person name="Nguyen N."/>
            <person name="Okwuonu G."/>
            <person name="Ongeri F."/>
            <person name="Pham C."/>
            <person name="Simmons D."/>
            <person name="Wilczek-Boney K."/>
            <person name="Hale W."/>
            <person name="Jakkamsetti A."/>
            <person name="Pham P."/>
            <person name="Ruth R."/>
            <person name="San Lucas F."/>
            <person name="Warren J."/>
            <person name="Zhang J."/>
            <person name="Zhao Z."/>
            <person name="Zhou C."/>
            <person name="Zhu D."/>
            <person name="Lee S."/>
            <person name="Bess C."/>
            <person name="Blankenburg K."/>
            <person name="Forbes L."/>
            <person name="Fu Q."/>
            <person name="Gubbala S."/>
            <person name="Hirani K."/>
            <person name="Jayaseelan J.C."/>
            <person name="Lara F."/>
            <person name="Munidasa M."/>
            <person name="Palculict T."/>
            <person name="Patil S."/>
            <person name="Pu L.-L."/>
            <person name="Saada N."/>
            <person name="Tang L."/>
            <person name="Weissenberger G."/>
            <person name="Zhu Y."/>
            <person name="Hemphill L."/>
            <person name="Shang Y."/>
            <person name="Youmans B."/>
            <person name="Ayvaz T."/>
            <person name="Ross M."/>
            <person name="Santibanez J."/>
            <person name="Aqrawi P."/>
            <person name="Gross S."/>
            <person name="Joshi V."/>
            <person name="Fowler G."/>
            <person name="Nazareth L."/>
            <person name="Reid J."/>
            <person name="Worley K."/>
            <person name="Petrosino J."/>
            <person name="Highlander S."/>
            <person name="Gibbs R."/>
        </authorList>
    </citation>
    <scope>NUCLEOTIDE SEQUENCE [LARGE SCALE GENOMIC DNA]</scope>
    <source>
        <strain evidence="11 12">ATCC 23263</strain>
    </source>
</reference>
<evidence type="ECO:0000259" key="8">
    <source>
        <dbReference type="PROSITE" id="PS51192"/>
    </source>
</evidence>
<dbReference type="InterPro" id="IPR044742">
    <property type="entry name" value="DEAD/DEAH_RhlB"/>
</dbReference>
<dbReference type="InterPro" id="IPR014014">
    <property type="entry name" value="RNA_helicase_DEAD_Q_motif"/>
</dbReference>
<dbReference type="Pfam" id="PF03880">
    <property type="entry name" value="DbpA"/>
    <property type="match status" value="1"/>
</dbReference>
<organism evidence="11 12">
    <name type="scientific">Pseudoramibacter alactolyticus ATCC 23263</name>
    <dbReference type="NCBI Taxonomy" id="887929"/>
    <lineage>
        <taxon>Bacteria</taxon>
        <taxon>Bacillati</taxon>
        <taxon>Bacillota</taxon>
        <taxon>Clostridia</taxon>
        <taxon>Eubacteriales</taxon>
        <taxon>Eubacteriaceae</taxon>
        <taxon>Pseudoramibacter</taxon>
    </lineage>
</organism>
<evidence type="ECO:0000256" key="7">
    <source>
        <dbReference type="RuleBase" id="RU000492"/>
    </source>
</evidence>
<accession>E6MGT8</accession>
<proteinExistence type="inferred from homology"/>
<dbReference type="GO" id="GO:0016787">
    <property type="term" value="F:hydrolase activity"/>
    <property type="evidence" value="ECO:0007669"/>
    <property type="project" value="UniProtKB-KW"/>
</dbReference>
<evidence type="ECO:0000256" key="4">
    <source>
        <dbReference type="ARBA" id="ARBA00022806"/>
    </source>
</evidence>
<dbReference type="GO" id="GO:0009409">
    <property type="term" value="P:response to cold"/>
    <property type="evidence" value="ECO:0007669"/>
    <property type="project" value="TreeGrafter"/>
</dbReference>
<dbReference type="GO" id="GO:0005829">
    <property type="term" value="C:cytosol"/>
    <property type="evidence" value="ECO:0007669"/>
    <property type="project" value="TreeGrafter"/>
</dbReference>
<dbReference type="CDD" id="cd18787">
    <property type="entry name" value="SF2_C_DEAD"/>
    <property type="match status" value="1"/>
</dbReference>
<keyword evidence="12" id="KW-1185">Reference proteome</keyword>
<dbReference type="CDD" id="cd12252">
    <property type="entry name" value="RRM_DbpA"/>
    <property type="match status" value="1"/>
</dbReference>
<evidence type="ECO:0000256" key="1">
    <source>
        <dbReference type="ARBA" id="ARBA00012552"/>
    </source>
</evidence>
<keyword evidence="4 7" id="KW-0347">Helicase</keyword>
<dbReference type="Gene3D" id="3.30.70.330">
    <property type="match status" value="1"/>
</dbReference>
<dbReference type="PROSITE" id="PS51195">
    <property type="entry name" value="Q_MOTIF"/>
    <property type="match status" value="1"/>
</dbReference>
<dbReference type="GO" id="GO:0005840">
    <property type="term" value="C:ribosome"/>
    <property type="evidence" value="ECO:0007669"/>
    <property type="project" value="TreeGrafter"/>
</dbReference>